<dbReference type="SUPFAM" id="SSF52540">
    <property type="entry name" value="P-loop containing nucleoside triphosphate hydrolases"/>
    <property type="match status" value="1"/>
</dbReference>
<feature type="region of interest" description="Disordered" evidence="7">
    <location>
        <begin position="64"/>
        <end position="207"/>
    </location>
</feature>
<evidence type="ECO:0000256" key="7">
    <source>
        <dbReference type="SAM" id="MobiDB-lite"/>
    </source>
</evidence>
<keyword evidence="5" id="KW-0067">ATP-binding</keyword>
<dbReference type="PROSITE" id="PS51195">
    <property type="entry name" value="Q_MOTIF"/>
    <property type="match status" value="1"/>
</dbReference>
<feature type="compositionally biased region" description="Basic residues" evidence="7">
    <location>
        <begin position="149"/>
        <end position="167"/>
    </location>
</feature>
<feature type="compositionally biased region" description="Acidic residues" evidence="7">
    <location>
        <begin position="117"/>
        <end position="144"/>
    </location>
</feature>
<keyword evidence="3" id="KW-0378">Hydrolase</keyword>
<organism evidence="9 10">
    <name type="scientific">Cirrhinus mrigala</name>
    <name type="common">Mrigala</name>
    <dbReference type="NCBI Taxonomy" id="683832"/>
    <lineage>
        <taxon>Eukaryota</taxon>
        <taxon>Metazoa</taxon>
        <taxon>Chordata</taxon>
        <taxon>Craniata</taxon>
        <taxon>Vertebrata</taxon>
        <taxon>Euteleostomi</taxon>
        <taxon>Actinopterygii</taxon>
        <taxon>Neopterygii</taxon>
        <taxon>Teleostei</taxon>
        <taxon>Ostariophysi</taxon>
        <taxon>Cypriniformes</taxon>
        <taxon>Cyprinidae</taxon>
        <taxon>Labeoninae</taxon>
        <taxon>Labeonini</taxon>
        <taxon>Cirrhinus</taxon>
    </lineage>
</organism>
<keyword evidence="4" id="KW-0347">Helicase</keyword>
<feature type="non-terminal residue" evidence="9">
    <location>
        <position position="255"/>
    </location>
</feature>
<dbReference type="GO" id="GO:0016787">
    <property type="term" value="F:hydrolase activity"/>
    <property type="evidence" value="ECO:0007669"/>
    <property type="project" value="UniProtKB-KW"/>
</dbReference>
<evidence type="ECO:0000259" key="8">
    <source>
        <dbReference type="PROSITE" id="PS51195"/>
    </source>
</evidence>
<dbReference type="GO" id="GO:0003724">
    <property type="term" value="F:RNA helicase activity"/>
    <property type="evidence" value="ECO:0007669"/>
    <property type="project" value="UniProtKB-EC"/>
</dbReference>
<sequence length="255" mass="28726">MKVKKKMKFNKPRLISSKRGIVVKGEWKAVNLDPSLFAKDGPDGLDGLDGLVCFEELTDYTLVEPKKALTVQEHTETTSKKKKKRKASETETEEQDVEEKPDKKKKKWQKKNRQDDEPQDESVLEELEEDEQDSEDEISQDETPETQHKTPRKKKQQRKKKKKKKKKALPDDAEAQSEPSVAAQSQKKTKSWSRPALVGSEGPGTDVSAWKDLFVPEPVLKALSVLGYSAPTPIQALALPPAIRDRLDILGAAET</sequence>
<protein>
    <recommendedName>
        <fullName evidence="1">RNA helicase</fullName>
        <ecNumber evidence="1">3.6.4.13</ecNumber>
    </recommendedName>
</protein>
<keyword evidence="2" id="KW-0547">Nucleotide-binding</keyword>
<evidence type="ECO:0000256" key="1">
    <source>
        <dbReference type="ARBA" id="ARBA00012552"/>
    </source>
</evidence>
<evidence type="ECO:0000256" key="4">
    <source>
        <dbReference type="ARBA" id="ARBA00022806"/>
    </source>
</evidence>
<dbReference type="GO" id="GO:0005524">
    <property type="term" value="F:ATP binding"/>
    <property type="evidence" value="ECO:0007669"/>
    <property type="project" value="UniProtKB-KW"/>
</dbReference>
<proteinExistence type="predicted"/>
<evidence type="ECO:0000256" key="6">
    <source>
        <dbReference type="PROSITE-ProRule" id="PRU00552"/>
    </source>
</evidence>
<dbReference type="Gene3D" id="3.40.50.300">
    <property type="entry name" value="P-loop containing nucleotide triphosphate hydrolases"/>
    <property type="match status" value="1"/>
</dbReference>
<name>A0ABD0PD90_CIRMR</name>
<feature type="compositionally biased region" description="Polar residues" evidence="7">
    <location>
        <begin position="177"/>
        <end position="186"/>
    </location>
</feature>
<dbReference type="EC" id="3.6.4.13" evidence="1"/>
<keyword evidence="10" id="KW-1185">Reference proteome</keyword>
<evidence type="ECO:0000256" key="2">
    <source>
        <dbReference type="ARBA" id="ARBA00022741"/>
    </source>
</evidence>
<accession>A0ABD0PD90</accession>
<dbReference type="AlphaFoldDB" id="A0ABD0PD90"/>
<evidence type="ECO:0000256" key="3">
    <source>
        <dbReference type="ARBA" id="ARBA00022801"/>
    </source>
</evidence>
<evidence type="ECO:0000313" key="10">
    <source>
        <dbReference type="Proteomes" id="UP001529510"/>
    </source>
</evidence>
<feature type="short sequence motif" description="Q motif" evidence="6">
    <location>
        <begin position="208"/>
        <end position="236"/>
    </location>
</feature>
<dbReference type="InterPro" id="IPR027417">
    <property type="entry name" value="P-loop_NTPase"/>
</dbReference>
<feature type="compositionally biased region" description="Acidic residues" evidence="7">
    <location>
        <begin position="90"/>
        <end position="99"/>
    </location>
</feature>
<dbReference type="EMBL" id="JAMKFB020000017">
    <property type="protein sequence ID" value="KAL0170866.1"/>
    <property type="molecule type" value="Genomic_DNA"/>
</dbReference>
<feature type="domain" description="DEAD-box RNA helicase Q" evidence="8">
    <location>
        <begin position="208"/>
        <end position="236"/>
    </location>
</feature>
<comment type="caution">
    <text evidence="9">The sequence shown here is derived from an EMBL/GenBank/DDBJ whole genome shotgun (WGS) entry which is preliminary data.</text>
</comment>
<evidence type="ECO:0000313" key="9">
    <source>
        <dbReference type="EMBL" id="KAL0170866.1"/>
    </source>
</evidence>
<dbReference type="Proteomes" id="UP001529510">
    <property type="component" value="Unassembled WGS sequence"/>
</dbReference>
<reference evidence="9 10" key="1">
    <citation type="submission" date="2024-05" db="EMBL/GenBank/DDBJ databases">
        <title>Genome sequencing and assembly of Indian major carp, Cirrhinus mrigala (Hamilton, 1822).</title>
        <authorList>
            <person name="Mohindra V."/>
            <person name="Chowdhury L.M."/>
            <person name="Lal K."/>
            <person name="Jena J.K."/>
        </authorList>
    </citation>
    <scope>NUCLEOTIDE SEQUENCE [LARGE SCALE GENOMIC DNA]</scope>
    <source>
        <strain evidence="9">CM1030</strain>
        <tissue evidence="9">Blood</tissue>
    </source>
</reference>
<gene>
    <name evidence="9" type="ORF">M9458_035462</name>
</gene>
<dbReference type="InterPro" id="IPR014014">
    <property type="entry name" value="RNA_helicase_DEAD_Q_motif"/>
</dbReference>
<evidence type="ECO:0000256" key="5">
    <source>
        <dbReference type="ARBA" id="ARBA00022840"/>
    </source>
</evidence>